<dbReference type="InterPro" id="IPR029071">
    <property type="entry name" value="Ubiquitin-like_domsf"/>
</dbReference>
<dbReference type="Proteomes" id="UP000695022">
    <property type="component" value="Unplaced"/>
</dbReference>
<dbReference type="PANTHER" id="PTHR10556">
    <property type="entry name" value="3-OXO-5-ALPHA-STEROID 4-DEHYDROGENASE"/>
    <property type="match status" value="1"/>
</dbReference>
<evidence type="ECO:0000256" key="2">
    <source>
        <dbReference type="ARBA" id="ARBA00004240"/>
    </source>
</evidence>
<comment type="subcellular location">
    <subcellularLocation>
        <location evidence="1">Endomembrane system</location>
        <topology evidence="1">Multi-pass membrane protein</topology>
    </subcellularLocation>
    <subcellularLocation>
        <location evidence="2">Endoplasmic reticulum</location>
    </subcellularLocation>
</comment>
<gene>
    <name evidence="9" type="primary">LOC106817727</name>
</gene>
<evidence type="ECO:0000259" key="7">
    <source>
        <dbReference type="PROSITE" id="PS50053"/>
    </source>
</evidence>
<keyword evidence="6" id="KW-0443">Lipid metabolism</keyword>
<evidence type="ECO:0000313" key="9">
    <source>
        <dbReference type="RefSeq" id="XP_014677899.1"/>
    </source>
</evidence>
<accession>A0ABM1F0C8</accession>
<evidence type="ECO:0000256" key="3">
    <source>
        <dbReference type="ARBA" id="ARBA00022516"/>
    </source>
</evidence>
<dbReference type="Pfam" id="PF21696">
    <property type="entry name" value="TECR_N"/>
    <property type="match status" value="1"/>
</dbReference>
<dbReference type="RefSeq" id="XP_014677899.1">
    <property type="nucleotide sequence ID" value="XM_014822413.1"/>
</dbReference>
<evidence type="ECO:0000256" key="4">
    <source>
        <dbReference type="ARBA" id="ARBA00022824"/>
    </source>
</evidence>
<sequence>MEVVVVNAKSGQELARLGDLSPSATILDVKKAFHKHGKKTAPSRQSFKLEAKGKMLKDEETLKALNLPPGGKLYFKDLGPQVGWKTVFLVEYAGPLAIYMSIYWWQPRFLYGAAHADPRFPVTHLAAACWTLHYSKRLLETVFVH</sequence>
<dbReference type="InterPro" id="IPR039357">
    <property type="entry name" value="SRD5A/TECR"/>
</dbReference>
<reference evidence="9" key="1">
    <citation type="submission" date="2025-08" db="UniProtKB">
        <authorList>
            <consortium name="RefSeq"/>
        </authorList>
    </citation>
    <scope>IDENTIFICATION</scope>
</reference>
<dbReference type="GeneID" id="106817727"/>
<dbReference type="InterPro" id="IPR000626">
    <property type="entry name" value="Ubiquitin-like_dom"/>
</dbReference>
<dbReference type="Gene3D" id="3.10.20.90">
    <property type="entry name" value="Phosphatidylinositol 3-kinase Catalytic Subunit, Chain A, domain 1"/>
    <property type="match status" value="1"/>
</dbReference>
<keyword evidence="4" id="KW-0256">Endoplasmic reticulum</keyword>
<dbReference type="SUPFAM" id="SSF54236">
    <property type="entry name" value="Ubiquitin-like"/>
    <property type="match status" value="1"/>
</dbReference>
<feature type="domain" description="Ubiquitin-like" evidence="7">
    <location>
        <begin position="4"/>
        <end position="75"/>
    </location>
</feature>
<keyword evidence="3" id="KW-0444">Lipid biosynthesis</keyword>
<keyword evidence="8" id="KW-1185">Reference proteome</keyword>
<keyword evidence="5" id="KW-0560">Oxidoreductase</keyword>
<evidence type="ECO:0000256" key="5">
    <source>
        <dbReference type="ARBA" id="ARBA00023002"/>
    </source>
</evidence>
<evidence type="ECO:0000256" key="1">
    <source>
        <dbReference type="ARBA" id="ARBA00004127"/>
    </source>
</evidence>
<name>A0ABM1F0C8_PRICU</name>
<dbReference type="PANTHER" id="PTHR10556:SF28">
    <property type="entry name" value="VERY-LONG-CHAIN ENOYL-COA REDUCTASE"/>
    <property type="match status" value="1"/>
</dbReference>
<evidence type="ECO:0000256" key="6">
    <source>
        <dbReference type="ARBA" id="ARBA00023098"/>
    </source>
</evidence>
<dbReference type="PROSITE" id="PS50053">
    <property type="entry name" value="UBIQUITIN_2"/>
    <property type="match status" value="1"/>
</dbReference>
<proteinExistence type="predicted"/>
<dbReference type="InterPro" id="IPR049127">
    <property type="entry name" value="TECR-like_N"/>
</dbReference>
<organism evidence="8 9">
    <name type="scientific">Priapulus caudatus</name>
    <name type="common">Priapulid worm</name>
    <dbReference type="NCBI Taxonomy" id="37621"/>
    <lineage>
        <taxon>Eukaryota</taxon>
        <taxon>Metazoa</taxon>
        <taxon>Ecdysozoa</taxon>
        <taxon>Scalidophora</taxon>
        <taxon>Priapulida</taxon>
        <taxon>Priapulimorpha</taxon>
        <taxon>Priapulimorphida</taxon>
        <taxon>Priapulidae</taxon>
        <taxon>Priapulus</taxon>
    </lineage>
</organism>
<protein>
    <submittedName>
        <fullName evidence="9">Very-long-chain enoyl-CoA reductase-like</fullName>
    </submittedName>
</protein>
<evidence type="ECO:0000313" key="8">
    <source>
        <dbReference type="Proteomes" id="UP000695022"/>
    </source>
</evidence>
<feature type="non-terminal residue" evidence="9">
    <location>
        <position position="145"/>
    </location>
</feature>
<dbReference type="CDD" id="cd01801">
    <property type="entry name" value="Ubl_TECR_like"/>
    <property type="match status" value="1"/>
</dbReference>